<keyword evidence="1" id="KW-0812">Transmembrane</keyword>
<dbReference type="Pfam" id="PF10990">
    <property type="entry name" value="DUF2809"/>
    <property type="match status" value="1"/>
</dbReference>
<keyword evidence="1" id="KW-0472">Membrane</keyword>
<feature type="transmembrane region" description="Helical" evidence="1">
    <location>
        <begin position="60"/>
        <end position="80"/>
    </location>
</feature>
<gene>
    <name evidence="2" type="ORF">H1P_380025</name>
</gene>
<proteinExistence type="predicted"/>
<evidence type="ECO:0000313" key="2">
    <source>
        <dbReference type="EMBL" id="VEP15874.1"/>
    </source>
</evidence>
<sequence>MNRHFIIFILLLVIVPLGLLSKAYTGIGQSWVNDYSGDILYEILWCLVFFWFFPSKKAVVTIPIWVFIVTSIIEVSQLFFDRVPVTLRETIIWKLLLGSAFVWWDFPHYALGSFLGWLLLDRIYQLTVLRPQKDER</sequence>
<evidence type="ECO:0008006" key="4">
    <source>
        <dbReference type="Google" id="ProtNLM"/>
    </source>
</evidence>
<reference evidence="2 3" key="1">
    <citation type="submission" date="2019-01" db="EMBL/GenBank/DDBJ databases">
        <authorList>
            <person name="Brito A."/>
        </authorList>
    </citation>
    <scope>NUCLEOTIDE SEQUENCE [LARGE SCALE GENOMIC DNA]</scope>
    <source>
        <strain evidence="2">1</strain>
    </source>
</reference>
<dbReference type="InterPro" id="IPR021257">
    <property type="entry name" value="DUF2809"/>
</dbReference>
<dbReference type="EMBL" id="CAACVJ010000312">
    <property type="protein sequence ID" value="VEP15874.1"/>
    <property type="molecule type" value="Genomic_DNA"/>
</dbReference>
<keyword evidence="3" id="KW-1185">Reference proteome</keyword>
<feature type="transmembrane region" description="Helical" evidence="1">
    <location>
        <begin position="35"/>
        <end position="53"/>
    </location>
</feature>
<evidence type="ECO:0000313" key="3">
    <source>
        <dbReference type="Proteomes" id="UP000320055"/>
    </source>
</evidence>
<protein>
    <recommendedName>
        <fullName evidence="4">DUF2809 domain-containing protein</fullName>
    </recommendedName>
</protein>
<organism evidence="2 3">
    <name type="scientific">Hyella patelloides LEGE 07179</name>
    <dbReference type="NCBI Taxonomy" id="945734"/>
    <lineage>
        <taxon>Bacteria</taxon>
        <taxon>Bacillati</taxon>
        <taxon>Cyanobacteriota</taxon>
        <taxon>Cyanophyceae</taxon>
        <taxon>Pleurocapsales</taxon>
        <taxon>Hyellaceae</taxon>
        <taxon>Hyella</taxon>
    </lineage>
</organism>
<dbReference type="AlphaFoldDB" id="A0A563VWP3"/>
<accession>A0A563VWP3</accession>
<feature type="transmembrane region" description="Helical" evidence="1">
    <location>
        <begin position="100"/>
        <end position="120"/>
    </location>
</feature>
<evidence type="ECO:0000256" key="1">
    <source>
        <dbReference type="SAM" id="Phobius"/>
    </source>
</evidence>
<keyword evidence="1" id="KW-1133">Transmembrane helix</keyword>
<dbReference type="Proteomes" id="UP000320055">
    <property type="component" value="Unassembled WGS sequence"/>
</dbReference>
<name>A0A563VWP3_9CYAN</name>